<comment type="caution">
    <text evidence="2">The sequence shown here is derived from an EMBL/GenBank/DDBJ whole genome shotgun (WGS) entry which is preliminary data.</text>
</comment>
<organism evidence="2 3">
    <name type="scientific">Novosphingobium pituita</name>
    <dbReference type="NCBI Taxonomy" id="3056842"/>
    <lineage>
        <taxon>Bacteria</taxon>
        <taxon>Pseudomonadati</taxon>
        <taxon>Pseudomonadota</taxon>
        <taxon>Alphaproteobacteria</taxon>
        <taxon>Sphingomonadales</taxon>
        <taxon>Sphingomonadaceae</taxon>
        <taxon>Novosphingobium</taxon>
    </lineage>
</organism>
<dbReference type="Proteomes" id="UP001187221">
    <property type="component" value="Unassembled WGS sequence"/>
</dbReference>
<dbReference type="RefSeq" id="WP_317975801.1">
    <property type="nucleotide sequence ID" value="NZ_BTFW01000001.1"/>
</dbReference>
<feature type="region of interest" description="Disordered" evidence="1">
    <location>
        <begin position="133"/>
        <end position="162"/>
    </location>
</feature>
<reference evidence="2 3" key="1">
    <citation type="submission" date="2023-06" db="EMBL/GenBank/DDBJ databases">
        <title>Draft genome sequence of Novosphingobium sp. strain IK01.</title>
        <authorList>
            <person name="Hatamoto M."/>
            <person name="Ikarashi T."/>
            <person name="Yamaguchi T."/>
        </authorList>
    </citation>
    <scope>NUCLEOTIDE SEQUENCE [LARGE SCALE GENOMIC DNA]</scope>
    <source>
        <strain evidence="2 3">IK01</strain>
    </source>
</reference>
<evidence type="ECO:0000256" key="1">
    <source>
        <dbReference type="SAM" id="MobiDB-lite"/>
    </source>
</evidence>
<accession>A0ABQ6PC01</accession>
<gene>
    <name evidence="2" type="ORF">NUTIK01_29710</name>
</gene>
<evidence type="ECO:0000313" key="3">
    <source>
        <dbReference type="Proteomes" id="UP001187221"/>
    </source>
</evidence>
<keyword evidence="3" id="KW-1185">Reference proteome</keyword>
<sequence>MTLDITTEQDRISDMLEAAAIKQGPRLRSAQNQTQAGMTHAVAQMRVTRDLQSAEAALDEALIRQAHLLSSMVTARREAGLPPFLGQDALMRLLRSQQAMVDAGGELARVHGRLQTIAVETMGGDDACPKTATLTSPEETPGAAVFLESPDGTDDAALPRAA</sequence>
<protein>
    <submittedName>
        <fullName evidence="2">Uncharacterized protein</fullName>
    </submittedName>
</protein>
<proteinExistence type="predicted"/>
<name>A0ABQ6PC01_9SPHN</name>
<evidence type="ECO:0000313" key="2">
    <source>
        <dbReference type="EMBL" id="GMM62194.1"/>
    </source>
</evidence>
<dbReference type="EMBL" id="BTFW01000001">
    <property type="protein sequence ID" value="GMM62194.1"/>
    <property type="molecule type" value="Genomic_DNA"/>
</dbReference>